<dbReference type="InterPro" id="IPR001608">
    <property type="entry name" value="Ala_racemase_N"/>
</dbReference>
<feature type="domain" description="Alanine racemase N-terminal" evidence="4">
    <location>
        <begin position="5"/>
        <end position="221"/>
    </location>
</feature>
<accession>C7RNY4</accession>
<gene>
    <name evidence="5" type="ordered locus">CAP2UW1_2173</name>
</gene>
<sequence>MEVLIDLAKLDHNVAVIQEICRHAGVQAVWVTKGCHSHPAVVDLLASRGAAVLGEVYADNLRRIRDGFAGELLMIQPPSGHQLDAALACADTLLVSSVDNAAALARAARRAGRRPRLILMVDVGNLREGVLPDAVAGVVTRILALPGVDLVGLGTSVGCYGGYLAGARDLQRLVQVAATVTAATAHRFRTLSAGSGTMLLELAAAGGMPPEINQLRIGAAFLVGDQPPTGKALPALYQDAFLLRGEILELARKPSLPQAPTGTDAFGRTVTFVDLGERKRALLDFGMTDVDVYALTPRSAGVRILGATSNYTICDVTESRERLRVGSHLVFRMAYSAMARAMASVHTQKTILPAAS</sequence>
<dbReference type="PANTHER" id="PTHR30511:SF3">
    <property type="entry name" value="LYSINE RACEMASE"/>
    <property type="match status" value="1"/>
</dbReference>
<dbReference type="Pfam" id="PF01168">
    <property type="entry name" value="Ala_racemase_N"/>
    <property type="match status" value="1"/>
</dbReference>
<keyword evidence="3" id="KW-0413">Isomerase</keyword>
<dbReference type="OrthoDB" id="504078at2"/>
<comment type="cofactor">
    <cofactor evidence="1">
        <name>pyridoxal 5'-phosphate</name>
        <dbReference type="ChEBI" id="CHEBI:597326"/>
    </cofactor>
</comment>
<dbReference type="GO" id="GO:0005829">
    <property type="term" value="C:cytosol"/>
    <property type="evidence" value="ECO:0007669"/>
    <property type="project" value="TreeGrafter"/>
</dbReference>
<reference evidence="5" key="1">
    <citation type="submission" date="2009-08" db="EMBL/GenBank/DDBJ databases">
        <authorList>
            <consortium name="US DOE Joint Genome Institute"/>
            <person name="Lucas S."/>
            <person name="Copeland A."/>
            <person name="Lapidus A."/>
            <person name="Glavina del Rio T."/>
            <person name="Dalin E."/>
            <person name="Tice H."/>
            <person name="Bruce D."/>
            <person name="Barry K."/>
            <person name="Pitluck S."/>
            <person name="Lowry S."/>
            <person name="Larimer F."/>
            <person name="Land M."/>
            <person name="Hauser L."/>
            <person name="Kyrpides N."/>
            <person name="Ivanova N."/>
            <person name="McMahon K.D."/>
            <person name="Hugenholtz P."/>
        </authorList>
    </citation>
    <scope>NUCLEOTIDE SEQUENCE</scope>
    <source>
        <strain evidence="5">UW-1</strain>
    </source>
</reference>
<evidence type="ECO:0000256" key="2">
    <source>
        <dbReference type="ARBA" id="ARBA00022898"/>
    </source>
</evidence>
<protein>
    <submittedName>
        <fullName evidence="5">Alanine racemase domain protein</fullName>
    </submittedName>
</protein>
<dbReference type="AlphaFoldDB" id="C7RNY4"/>
<dbReference type="PANTHER" id="PTHR30511">
    <property type="entry name" value="ALANINE RACEMASE"/>
    <property type="match status" value="1"/>
</dbReference>
<reference evidence="5" key="2">
    <citation type="submission" date="2009-09" db="EMBL/GenBank/DDBJ databases">
        <title>Complete sequence of chromosome of Candidatus Accumulibacter phosphatis clade IIA str. UW-1.</title>
        <authorList>
            <consortium name="US DOE Joint Genome Institute"/>
            <person name="Martin H.G."/>
            <person name="Ivanova N."/>
            <person name="Kunin V."/>
            <person name="Warnecke F."/>
            <person name="Barry K."/>
            <person name="He S."/>
            <person name="Salamov A."/>
            <person name="Szeto E."/>
            <person name="Dalin E."/>
            <person name="Pangilinan J.L."/>
            <person name="Lapidus A."/>
            <person name="Lowry S."/>
            <person name="Kyrpides N.C."/>
            <person name="McMahon K.D."/>
            <person name="Hugenholtz P."/>
        </authorList>
    </citation>
    <scope>NUCLEOTIDE SEQUENCE [LARGE SCALE GENOMIC DNA]</scope>
    <source>
        <strain evidence="5">UW-1</strain>
    </source>
</reference>
<proteinExistence type="predicted"/>
<dbReference type="eggNOG" id="COG3457">
    <property type="taxonomic scope" value="Bacteria"/>
</dbReference>
<dbReference type="KEGG" id="app:CAP2UW1_2173"/>
<evidence type="ECO:0000313" key="5">
    <source>
        <dbReference type="EMBL" id="ACV35466.1"/>
    </source>
</evidence>
<dbReference type="GO" id="GO:0030170">
    <property type="term" value="F:pyridoxal phosphate binding"/>
    <property type="evidence" value="ECO:0007669"/>
    <property type="project" value="TreeGrafter"/>
</dbReference>
<dbReference type="EMBL" id="CP001715">
    <property type="protein sequence ID" value="ACV35466.1"/>
    <property type="molecule type" value="Genomic_DNA"/>
</dbReference>
<evidence type="ECO:0000256" key="1">
    <source>
        <dbReference type="ARBA" id="ARBA00001933"/>
    </source>
</evidence>
<evidence type="ECO:0000259" key="4">
    <source>
        <dbReference type="Pfam" id="PF01168"/>
    </source>
</evidence>
<dbReference type="InterPro" id="IPR000821">
    <property type="entry name" value="Ala_racemase"/>
</dbReference>
<dbReference type="HOGENOM" id="CLU_067103_0_0_4"/>
<dbReference type="InterPro" id="IPR029066">
    <property type="entry name" value="PLP-binding_barrel"/>
</dbReference>
<dbReference type="Gene3D" id="3.20.20.10">
    <property type="entry name" value="Alanine racemase"/>
    <property type="match status" value="1"/>
</dbReference>
<dbReference type="STRING" id="522306.CAP2UW1_2173"/>
<dbReference type="SUPFAM" id="SSF51419">
    <property type="entry name" value="PLP-binding barrel"/>
    <property type="match status" value="1"/>
</dbReference>
<organism evidence="5">
    <name type="scientific">Accumulibacter regalis</name>
    <dbReference type="NCBI Taxonomy" id="522306"/>
    <lineage>
        <taxon>Bacteria</taxon>
        <taxon>Pseudomonadati</taxon>
        <taxon>Pseudomonadota</taxon>
        <taxon>Betaproteobacteria</taxon>
        <taxon>Candidatus Accumulibacter</taxon>
    </lineage>
</organism>
<dbReference type="GO" id="GO:0008784">
    <property type="term" value="F:alanine racemase activity"/>
    <property type="evidence" value="ECO:0007669"/>
    <property type="project" value="TreeGrafter"/>
</dbReference>
<name>C7RNY4_ACCRE</name>
<evidence type="ECO:0000256" key="3">
    <source>
        <dbReference type="ARBA" id="ARBA00023235"/>
    </source>
</evidence>
<keyword evidence="2" id="KW-0663">Pyridoxal phosphate</keyword>